<sequence>MQPLSTRWAAVAGAAFGNLACLPFAPPLLRIAVAVPADLAIAAGAGIDLAVVSIAALRLLFPAAAVLGMTDLTQVGGLNTVRRTADVVNVQLRVVVANEDNKRGDVGPRPTRHLLVHATLVTVAMHDEAAVFRAY</sequence>
<evidence type="ECO:0000313" key="1">
    <source>
        <dbReference type="EMBL" id="SCL31573.1"/>
    </source>
</evidence>
<organism evidence="1 2">
    <name type="scientific">Micromonospora rhizosphaerae</name>
    <dbReference type="NCBI Taxonomy" id="568872"/>
    <lineage>
        <taxon>Bacteria</taxon>
        <taxon>Bacillati</taxon>
        <taxon>Actinomycetota</taxon>
        <taxon>Actinomycetes</taxon>
        <taxon>Micromonosporales</taxon>
        <taxon>Micromonosporaceae</taxon>
        <taxon>Micromonospora</taxon>
    </lineage>
</organism>
<proteinExistence type="predicted"/>
<evidence type="ECO:0000313" key="2">
    <source>
        <dbReference type="Proteomes" id="UP000199413"/>
    </source>
</evidence>
<keyword evidence="2" id="KW-1185">Reference proteome</keyword>
<dbReference type="EMBL" id="FMHV01000002">
    <property type="protein sequence ID" value="SCL31573.1"/>
    <property type="molecule type" value="Genomic_DNA"/>
</dbReference>
<gene>
    <name evidence="1" type="ORF">GA0070624_4292</name>
</gene>
<reference evidence="2" key="1">
    <citation type="submission" date="2016-06" db="EMBL/GenBank/DDBJ databases">
        <authorList>
            <person name="Varghese N."/>
            <person name="Submissions Spin"/>
        </authorList>
    </citation>
    <scope>NUCLEOTIDE SEQUENCE [LARGE SCALE GENOMIC DNA]</scope>
    <source>
        <strain evidence="2">DSM 45431</strain>
    </source>
</reference>
<dbReference type="AlphaFoldDB" id="A0A1C6SQL6"/>
<name>A0A1C6SQL6_9ACTN</name>
<protein>
    <submittedName>
        <fullName evidence="1">Uncharacterized protein</fullName>
    </submittedName>
</protein>
<dbReference type="Proteomes" id="UP000199413">
    <property type="component" value="Unassembled WGS sequence"/>
</dbReference>
<accession>A0A1C6SQL6</accession>